<keyword evidence="2" id="KW-1003">Cell membrane</keyword>
<proteinExistence type="predicted"/>
<dbReference type="RefSeq" id="WP_386126800.1">
    <property type="nucleotide sequence ID" value="NZ_JBHTJL010000003.1"/>
</dbReference>
<dbReference type="Proteomes" id="UP001597013">
    <property type="component" value="Unassembled WGS sequence"/>
</dbReference>
<dbReference type="PIRSF" id="PIRSF026649">
    <property type="entry name" value="MsbB"/>
    <property type="match status" value="1"/>
</dbReference>
<keyword evidence="5 7" id="KW-0472">Membrane</keyword>
<keyword evidence="7" id="KW-0812">Transmembrane</keyword>
<dbReference type="CDD" id="cd07984">
    <property type="entry name" value="LPLAT_LABLAT-like"/>
    <property type="match status" value="1"/>
</dbReference>
<name>A0ABW3N242_9FLAO</name>
<reference evidence="9" key="1">
    <citation type="journal article" date="2019" name="Int. J. Syst. Evol. Microbiol.">
        <title>The Global Catalogue of Microorganisms (GCM) 10K type strain sequencing project: providing services to taxonomists for standard genome sequencing and annotation.</title>
        <authorList>
            <consortium name="The Broad Institute Genomics Platform"/>
            <consortium name="The Broad Institute Genome Sequencing Center for Infectious Disease"/>
            <person name="Wu L."/>
            <person name="Ma J."/>
        </authorList>
    </citation>
    <scope>NUCLEOTIDE SEQUENCE [LARGE SCALE GENOMIC DNA]</scope>
    <source>
        <strain evidence="9">CCUG 62215</strain>
    </source>
</reference>
<evidence type="ECO:0000256" key="4">
    <source>
        <dbReference type="ARBA" id="ARBA00022679"/>
    </source>
</evidence>
<protein>
    <submittedName>
        <fullName evidence="8">Lysophospholipid acyltransferase family protein</fullName>
    </submittedName>
</protein>
<keyword evidence="7" id="KW-1133">Transmembrane helix</keyword>
<dbReference type="EMBL" id="JBHTJL010000003">
    <property type="protein sequence ID" value="MFD1061672.1"/>
    <property type="molecule type" value="Genomic_DNA"/>
</dbReference>
<evidence type="ECO:0000256" key="6">
    <source>
        <dbReference type="ARBA" id="ARBA00023315"/>
    </source>
</evidence>
<dbReference type="GO" id="GO:0016746">
    <property type="term" value="F:acyltransferase activity"/>
    <property type="evidence" value="ECO:0007669"/>
    <property type="project" value="UniProtKB-KW"/>
</dbReference>
<dbReference type="Pfam" id="PF03279">
    <property type="entry name" value="Lip_A_acyltrans"/>
    <property type="match status" value="1"/>
</dbReference>
<keyword evidence="9" id="KW-1185">Reference proteome</keyword>
<organism evidence="8 9">
    <name type="scientific">Winogradskyella litorisediminis</name>
    <dbReference type="NCBI Taxonomy" id="1156618"/>
    <lineage>
        <taxon>Bacteria</taxon>
        <taxon>Pseudomonadati</taxon>
        <taxon>Bacteroidota</taxon>
        <taxon>Flavobacteriia</taxon>
        <taxon>Flavobacteriales</taxon>
        <taxon>Flavobacteriaceae</taxon>
        <taxon>Winogradskyella</taxon>
    </lineage>
</organism>
<dbReference type="PANTHER" id="PTHR30606:SF10">
    <property type="entry name" value="PHOSPHATIDYLINOSITOL MANNOSIDE ACYLTRANSFERASE"/>
    <property type="match status" value="1"/>
</dbReference>
<sequence length="298" mass="35777">MQLIAYILIYPLLWIISILPFRLLYALSDVLYFFIYRIFKYRKKVVKANLRLVFPDKSKSEIEEISSKFYHHLCDMILEAIKSMTISEASMMKRFTFTNLELIRDLEIKQKSIMLMTAHYGSWEWIFILQRHINYKGYAVYKRLGNKYFDRLVKRIRAKYNSHLITTKETFQILTASQKKGELTMNGFAADQSPKHYSALHWNKFMGITVPMHTGAETIAKKFDMAVVFFSVKRLKRGYYKATFETITESPNEFEDYKITDIFFKLIENQIHEAPQYYLWTHKRWKHRDKVPEEFIKN</sequence>
<feature type="transmembrane region" description="Helical" evidence="7">
    <location>
        <begin position="12"/>
        <end position="35"/>
    </location>
</feature>
<comment type="subcellular location">
    <subcellularLocation>
        <location evidence="1">Cell inner membrane</location>
    </subcellularLocation>
</comment>
<evidence type="ECO:0000256" key="5">
    <source>
        <dbReference type="ARBA" id="ARBA00023136"/>
    </source>
</evidence>
<comment type="caution">
    <text evidence="8">The sequence shown here is derived from an EMBL/GenBank/DDBJ whole genome shotgun (WGS) entry which is preliminary data.</text>
</comment>
<dbReference type="PANTHER" id="PTHR30606">
    <property type="entry name" value="LIPID A BIOSYNTHESIS LAUROYL ACYLTRANSFERASE"/>
    <property type="match status" value="1"/>
</dbReference>
<evidence type="ECO:0000313" key="8">
    <source>
        <dbReference type="EMBL" id="MFD1061672.1"/>
    </source>
</evidence>
<evidence type="ECO:0000313" key="9">
    <source>
        <dbReference type="Proteomes" id="UP001597013"/>
    </source>
</evidence>
<evidence type="ECO:0000256" key="3">
    <source>
        <dbReference type="ARBA" id="ARBA00022519"/>
    </source>
</evidence>
<evidence type="ECO:0000256" key="2">
    <source>
        <dbReference type="ARBA" id="ARBA00022475"/>
    </source>
</evidence>
<keyword evidence="3" id="KW-0997">Cell inner membrane</keyword>
<keyword evidence="6 8" id="KW-0012">Acyltransferase</keyword>
<evidence type="ECO:0000256" key="7">
    <source>
        <dbReference type="SAM" id="Phobius"/>
    </source>
</evidence>
<evidence type="ECO:0000256" key="1">
    <source>
        <dbReference type="ARBA" id="ARBA00004533"/>
    </source>
</evidence>
<dbReference type="InterPro" id="IPR004960">
    <property type="entry name" value="LipA_acyltrans"/>
</dbReference>
<keyword evidence="4" id="KW-0808">Transferase</keyword>
<accession>A0ABW3N242</accession>
<gene>
    <name evidence="8" type="ORF">ACFQ1Q_00325</name>
</gene>